<reference evidence="12 13" key="1">
    <citation type="submission" date="2020-12" db="EMBL/GenBank/DDBJ databases">
        <title>Geomonas sp. Red259, isolated from paddy soil.</title>
        <authorList>
            <person name="Xu Z."/>
            <person name="Zhang Z."/>
            <person name="Masuda Y."/>
            <person name="Itoh H."/>
            <person name="Senoo K."/>
        </authorList>
    </citation>
    <scope>NUCLEOTIDE SEQUENCE [LARGE SCALE GENOMIC DNA]</scope>
    <source>
        <strain evidence="12 13">Red259</strain>
    </source>
</reference>
<evidence type="ECO:0000256" key="4">
    <source>
        <dbReference type="ARBA" id="ARBA00022605"/>
    </source>
</evidence>
<evidence type="ECO:0000256" key="1">
    <source>
        <dbReference type="ARBA" id="ARBA00004842"/>
    </source>
</evidence>
<dbReference type="HAMAP" id="MF_00109">
    <property type="entry name" value="Shikimate_kinase"/>
    <property type="match status" value="1"/>
</dbReference>
<dbReference type="Gene3D" id="3.40.50.300">
    <property type="entry name" value="P-loop containing nucleotide triphosphate hydrolases"/>
    <property type="match status" value="1"/>
</dbReference>
<feature type="binding site" evidence="11">
    <location>
        <position position="127"/>
    </location>
    <ligand>
        <name>substrate</name>
    </ligand>
</feature>
<dbReference type="EC" id="2.7.1.71" evidence="3 11"/>
<evidence type="ECO:0000256" key="5">
    <source>
        <dbReference type="ARBA" id="ARBA00022679"/>
    </source>
</evidence>
<accession>A0ABS0YVC1</accession>
<dbReference type="GO" id="GO:0016301">
    <property type="term" value="F:kinase activity"/>
    <property type="evidence" value="ECO:0007669"/>
    <property type="project" value="UniProtKB-KW"/>
</dbReference>
<dbReference type="SUPFAM" id="SSF52540">
    <property type="entry name" value="P-loop containing nucleoside triphosphate hydrolases"/>
    <property type="match status" value="1"/>
</dbReference>
<comment type="caution">
    <text evidence="11">Lacks conserved residue(s) required for the propagation of feature annotation.</text>
</comment>
<dbReference type="Pfam" id="PF01202">
    <property type="entry name" value="SKI"/>
    <property type="match status" value="1"/>
</dbReference>
<dbReference type="InterPro" id="IPR031322">
    <property type="entry name" value="Shikimate/glucono_kinase"/>
</dbReference>
<evidence type="ECO:0000256" key="11">
    <source>
        <dbReference type="HAMAP-Rule" id="MF_00109"/>
    </source>
</evidence>
<keyword evidence="7 11" id="KW-0418">Kinase</keyword>
<feature type="binding site" evidence="11">
    <location>
        <position position="6"/>
    </location>
    <ligand>
        <name>Mg(2+)</name>
        <dbReference type="ChEBI" id="CHEBI:18420"/>
    </ligand>
</feature>
<keyword evidence="13" id="KW-1185">Reference proteome</keyword>
<keyword evidence="11" id="KW-0460">Magnesium</keyword>
<sequence>MGCGKTSVGQVLAQQLGWSFVDLDQIIVAEAGRSIKEIFADQGEPYFRELESKMLEQVAARAGQVVSTGGGVVIAPANRANMHGNGCIVNLTASVETIAQRVSGDSERPLLADDASVLKIRTMLEVREQFYADADIRIDTTGKDVAAVAKEVLDYSKGSL</sequence>
<evidence type="ECO:0000256" key="6">
    <source>
        <dbReference type="ARBA" id="ARBA00022741"/>
    </source>
</evidence>
<dbReference type="PROSITE" id="PS01128">
    <property type="entry name" value="SHIKIMATE_KINASE"/>
    <property type="match status" value="1"/>
</dbReference>
<comment type="similarity">
    <text evidence="2 11">Belongs to the shikimate kinase family.</text>
</comment>
<comment type="function">
    <text evidence="11">Catalyzes the specific phosphorylation of the 3-hydroxyl group of shikimic acid using ATP as a cosubstrate.</text>
</comment>
<dbReference type="Proteomes" id="UP000641025">
    <property type="component" value="Unassembled WGS sequence"/>
</dbReference>
<feature type="binding site" evidence="11">
    <location>
        <position position="108"/>
    </location>
    <ligand>
        <name>ATP</name>
        <dbReference type="ChEBI" id="CHEBI:30616"/>
    </ligand>
</feature>
<protein>
    <recommendedName>
        <fullName evidence="3 11">Shikimate kinase</fullName>
        <shortName evidence="11">SK</shortName>
        <ecNumber evidence="3 11">2.7.1.71</ecNumber>
    </recommendedName>
</protein>
<dbReference type="InterPro" id="IPR023000">
    <property type="entry name" value="Shikimate_kinase_CS"/>
</dbReference>
<comment type="catalytic activity">
    <reaction evidence="10 11">
        <text>shikimate + ATP = 3-phosphoshikimate + ADP + H(+)</text>
        <dbReference type="Rhea" id="RHEA:13121"/>
        <dbReference type="ChEBI" id="CHEBI:15378"/>
        <dbReference type="ChEBI" id="CHEBI:30616"/>
        <dbReference type="ChEBI" id="CHEBI:36208"/>
        <dbReference type="ChEBI" id="CHEBI:145989"/>
        <dbReference type="ChEBI" id="CHEBI:456216"/>
        <dbReference type="EC" id="2.7.1.71"/>
    </reaction>
</comment>
<dbReference type="InterPro" id="IPR000623">
    <property type="entry name" value="Shikimate_kinase/TSH1"/>
</dbReference>
<evidence type="ECO:0000256" key="3">
    <source>
        <dbReference type="ARBA" id="ARBA00012154"/>
    </source>
</evidence>
<gene>
    <name evidence="11" type="primary">aroK</name>
    <name evidence="12" type="ORF">JFN90_17310</name>
</gene>
<evidence type="ECO:0000256" key="8">
    <source>
        <dbReference type="ARBA" id="ARBA00022840"/>
    </source>
</evidence>
<feature type="binding site" evidence="11">
    <location>
        <position position="48"/>
    </location>
    <ligand>
        <name>substrate</name>
    </ligand>
</feature>
<comment type="subcellular location">
    <subcellularLocation>
        <location evidence="11">Cytoplasm</location>
    </subcellularLocation>
</comment>
<organism evidence="12 13">
    <name type="scientific">Geomonas propionica</name>
    <dbReference type="NCBI Taxonomy" id="2798582"/>
    <lineage>
        <taxon>Bacteria</taxon>
        <taxon>Pseudomonadati</taxon>
        <taxon>Thermodesulfobacteriota</taxon>
        <taxon>Desulfuromonadia</taxon>
        <taxon>Geobacterales</taxon>
        <taxon>Geobacteraceae</taxon>
        <taxon>Geomonas</taxon>
    </lineage>
</organism>
<evidence type="ECO:0000313" key="13">
    <source>
        <dbReference type="Proteomes" id="UP000641025"/>
    </source>
</evidence>
<evidence type="ECO:0000256" key="2">
    <source>
        <dbReference type="ARBA" id="ARBA00006997"/>
    </source>
</evidence>
<evidence type="ECO:0000256" key="10">
    <source>
        <dbReference type="ARBA" id="ARBA00048567"/>
    </source>
</evidence>
<comment type="pathway">
    <text evidence="1 11">Metabolic intermediate biosynthesis; chorismate biosynthesis; chorismate from D-erythrose 4-phosphate and phosphoenolpyruvate: step 5/7.</text>
</comment>
<proteinExistence type="inferred from homology"/>
<evidence type="ECO:0000313" key="12">
    <source>
        <dbReference type="EMBL" id="MBJ6801888.1"/>
    </source>
</evidence>
<keyword evidence="11" id="KW-0479">Metal-binding</keyword>
<evidence type="ECO:0000256" key="7">
    <source>
        <dbReference type="ARBA" id="ARBA00022777"/>
    </source>
</evidence>
<dbReference type="EMBL" id="JAEMHK010000014">
    <property type="protein sequence ID" value="MBJ6801888.1"/>
    <property type="molecule type" value="Genomic_DNA"/>
</dbReference>
<evidence type="ECO:0000256" key="9">
    <source>
        <dbReference type="ARBA" id="ARBA00023141"/>
    </source>
</evidence>
<dbReference type="PRINTS" id="PR01100">
    <property type="entry name" value="SHIKIMTKNASE"/>
</dbReference>
<keyword evidence="11" id="KW-0963">Cytoplasm</keyword>
<feature type="binding site" evidence="11">
    <location>
        <position position="70"/>
    </location>
    <ligand>
        <name>substrate</name>
    </ligand>
</feature>
<dbReference type="PANTHER" id="PTHR21087">
    <property type="entry name" value="SHIKIMATE KINASE"/>
    <property type="match status" value="1"/>
</dbReference>
<dbReference type="PANTHER" id="PTHR21087:SF16">
    <property type="entry name" value="SHIKIMATE KINASE 1, CHLOROPLASTIC"/>
    <property type="match status" value="1"/>
</dbReference>
<keyword evidence="8 11" id="KW-0067">ATP-binding</keyword>
<dbReference type="CDD" id="cd00464">
    <property type="entry name" value="SK"/>
    <property type="match status" value="1"/>
</dbReference>
<comment type="subunit">
    <text evidence="11">Monomer.</text>
</comment>
<keyword evidence="9 11" id="KW-0057">Aromatic amino acid biosynthesis</keyword>
<name>A0ABS0YVC1_9BACT</name>
<keyword evidence="4 11" id="KW-0028">Amino-acid biosynthesis</keyword>
<keyword evidence="6 11" id="KW-0547">Nucleotide-binding</keyword>
<keyword evidence="5 11" id="KW-0808">Transferase</keyword>
<feature type="binding site" evidence="11">
    <location>
        <begin position="2"/>
        <end position="7"/>
    </location>
    <ligand>
        <name>ATP</name>
        <dbReference type="ChEBI" id="CHEBI:30616"/>
    </ligand>
</feature>
<feature type="binding site" evidence="11">
    <location>
        <position position="24"/>
    </location>
    <ligand>
        <name>substrate</name>
    </ligand>
</feature>
<dbReference type="InterPro" id="IPR027417">
    <property type="entry name" value="P-loop_NTPase"/>
</dbReference>
<comment type="caution">
    <text evidence="12">The sequence shown here is derived from an EMBL/GenBank/DDBJ whole genome shotgun (WGS) entry which is preliminary data.</text>
</comment>
<comment type="cofactor">
    <cofactor evidence="11">
        <name>Mg(2+)</name>
        <dbReference type="ChEBI" id="CHEBI:18420"/>
    </cofactor>
    <text evidence="11">Binds 1 Mg(2+) ion per subunit.</text>
</comment>